<dbReference type="EC" id="1.1.1.205" evidence="4"/>
<dbReference type="Proteomes" id="UP000721236">
    <property type="component" value="Unassembled WGS sequence"/>
</dbReference>
<dbReference type="PANTHER" id="PTHR33741:SF5">
    <property type="entry name" value="TRANSMEMBRANE PROTEIN DDB_G0269096-RELATED"/>
    <property type="match status" value="1"/>
</dbReference>
<feature type="transmembrane region" description="Helical" evidence="2">
    <location>
        <begin position="12"/>
        <end position="30"/>
    </location>
</feature>
<dbReference type="SMART" id="SM00116">
    <property type="entry name" value="CBS"/>
    <property type="match status" value="2"/>
</dbReference>
<feature type="transmembrane region" description="Helical" evidence="2">
    <location>
        <begin position="153"/>
        <end position="176"/>
    </location>
</feature>
<dbReference type="InterPro" id="IPR046342">
    <property type="entry name" value="CBS_dom_sf"/>
</dbReference>
<keyword evidence="2" id="KW-0812">Transmembrane</keyword>
<dbReference type="Gene3D" id="3.10.580.10">
    <property type="entry name" value="CBS-domain"/>
    <property type="match status" value="2"/>
</dbReference>
<feature type="domain" description="CBS" evidence="3">
    <location>
        <begin position="256"/>
        <end position="313"/>
    </location>
</feature>
<sequence length="380" mass="40671">MWSSLIAATGGRLSGVVSALLPGFLPAAVAPARHERIKSCVGALLGLFLTEWLCRQALGAFNPWFIAPMGASAVLLFAVPSSPLAQPWSIIGGNLVSAVVGVACARWIPDPGLAAACAVSLAIAAMFALRCVHPPGGAVAVTAVFGGAAVTKLGFAFAVFPVAVNSMLMLVVALIFNNAMRRRYPHRPHEQGNIHRTADPMPADRIGFNRADLDAVLEARGEFLDIDPEDLEDILVAAELRAYRRRFGEVRVADIMSRDVVAIDADRRIGEAWKLLSTHRLQSLPVISRAHGRLVGIVTLADLVTTQRGGTGLLRDGIVRDVMMTRVPVALPDQPMVELARSLLEQGLHHMPVVDERHSLIGMVTQSDLIGALIRARVEG</sequence>
<keyword evidence="1" id="KW-0129">CBS domain</keyword>
<gene>
    <name evidence="4" type="primary">IMPDH_2</name>
    <name evidence="4" type="ORF">LMG21510_04145</name>
</gene>
<dbReference type="InterPro" id="IPR058581">
    <property type="entry name" value="TM_HPP"/>
</dbReference>
<evidence type="ECO:0000259" key="3">
    <source>
        <dbReference type="PROSITE" id="PS51371"/>
    </source>
</evidence>
<feature type="domain" description="CBS" evidence="3">
    <location>
        <begin position="323"/>
        <end position="379"/>
    </location>
</feature>
<evidence type="ECO:0000313" key="5">
    <source>
        <dbReference type="Proteomes" id="UP000721236"/>
    </source>
</evidence>
<dbReference type="GO" id="GO:0003938">
    <property type="term" value="F:IMP dehydrogenase activity"/>
    <property type="evidence" value="ECO:0007669"/>
    <property type="project" value="UniProtKB-EC"/>
</dbReference>
<dbReference type="RefSeq" id="WP_222203419.1">
    <property type="nucleotide sequence ID" value="NZ_CAJZAH010000005.1"/>
</dbReference>
<dbReference type="Pfam" id="PF04982">
    <property type="entry name" value="TM_HPP"/>
    <property type="match status" value="1"/>
</dbReference>
<accession>A0ABM8XKX3</accession>
<dbReference type="PROSITE" id="PS51371">
    <property type="entry name" value="CBS"/>
    <property type="match status" value="2"/>
</dbReference>
<feature type="transmembrane region" description="Helical" evidence="2">
    <location>
        <begin position="112"/>
        <end position="133"/>
    </location>
</feature>
<evidence type="ECO:0000256" key="1">
    <source>
        <dbReference type="PROSITE-ProRule" id="PRU00703"/>
    </source>
</evidence>
<evidence type="ECO:0000256" key="2">
    <source>
        <dbReference type="SAM" id="Phobius"/>
    </source>
</evidence>
<evidence type="ECO:0000313" key="4">
    <source>
        <dbReference type="EMBL" id="CAG9180866.1"/>
    </source>
</evidence>
<dbReference type="Pfam" id="PF00571">
    <property type="entry name" value="CBS"/>
    <property type="match status" value="2"/>
</dbReference>
<reference evidence="4 5" key="1">
    <citation type="submission" date="2021-08" db="EMBL/GenBank/DDBJ databases">
        <authorList>
            <person name="Peeters C."/>
        </authorList>
    </citation>
    <scope>NUCLEOTIDE SEQUENCE [LARGE SCALE GENOMIC DNA]</scope>
    <source>
        <strain evidence="4 5">LMG 21510</strain>
    </source>
</reference>
<dbReference type="SUPFAM" id="SSF54631">
    <property type="entry name" value="CBS-domain pair"/>
    <property type="match status" value="1"/>
</dbReference>
<organism evidence="4 5">
    <name type="scientific">Cupriavidus respiraculi</name>
    <dbReference type="NCBI Taxonomy" id="195930"/>
    <lineage>
        <taxon>Bacteria</taxon>
        <taxon>Pseudomonadati</taxon>
        <taxon>Pseudomonadota</taxon>
        <taxon>Betaproteobacteria</taxon>
        <taxon>Burkholderiales</taxon>
        <taxon>Burkholderiaceae</taxon>
        <taxon>Cupriavidus</taxon>
    </lineage>
</organism>
<feature type="transmembrane region" description="Helical" evidence="2">
    <location>
        <begin position="85"/>
        <end position="105"/>
    </location>
</feature>
<keyword evidence="2" id="KW-1133">Transmembrane helix</keyword>
<feature type="transmembrane region" description="Helical" evidence="2">
    <location>
        <begin position="61"/>
        <end position="79"/>
    </location>
</feature>
<dbReference type="InterPro" id="IPR007065">
    <property type="entry name" value="HPP"/>
</dbReference>
<dbReference type="EMBL" id="CAJZAH010000005">
    <property type="protein sequence ID" value="CAG9180866.1"/>
    <property type="molecule type" value="Genomic_DNA"/>
</dbReference>
<keyword evidence="5" id="KW-1185">Reference proteome</keyword>
<keyword evidence="2" id="KW-0472">Membrane</keyword>
<name>A0ABM8XKX3_9BURK</name>
<dbReference type="PANTHER" id="PTHR33741">
    <property type="entry name" value="TRANSMEMBRANE PROTEIN DDB_G0269096-RELATED"/>
    <property type="match status" value="1"/>
</dbReference>
<dbReference type="CDD" id="cd04600">
    <property type="entry name" value="CBS_pair_HPP_assoc"/>
    <property type="match status" value="1"/>
</dbReference>
<comment type="caution">
    <text evidence="4">The sequence shown here is derived from an EMBL/GenBank/DDBJ whole genome shotgun (WGS) entry which is preliminary data.</text>
</comment>
<dbReference type="InterPro" id="IPR000644">
    <property type="entry name" value="CBS_dom"/>
</dbReference>
<proteinExistence type="predicted"/>
<keyword evidence="4" id="KW-0560">Oxidoreductase</keyword>
<protein>
    <submittedName>
        <fullName evidence="4">Inosine-5'-monophosphate dehydrogenase</fullName>
        <ecNumber evidence="4">1.1.1.205</ecNumber>
    </submittedName>
</protein>